<protein>
    <submittedName>
        <fullName evidence="2">Uncharacterized protein</fullName>
    </submittedName>
</protein>
<comment type="caution">
    <text evidence="2">The sequence shown here is derived from an EMBL/GenBank/DDBJ whole genome shotgun (WGS) entry which is preliminary data.</text>
</comment>
<reference evidence="2" key="1">
    <citation type="submission" date="2023-10" db="EMBL/GenBank/DDBJ databases">
        <authorList>
            <person name="Chen Y."/>
            <person name="Shah S."/>
            <person name="Dougan E. K."/>
            <person name="Thang M."/>
            <person name="Chan C."/>
        </authorList>
    </citation>
    <scope>NUCLEOTIDE SEQUENCE [LARGE SCALE GENOMIC DNA]</scope>
</reference>
<organism evidence="2 3">
    <name type="scientific">Prorocentrum cordatum</name>
    <dbReference type="NCBI Taxonomy" id="2364126"/>
    <lineage>
        <taxon>Eukaryota</taxon>
        <taxon>Sar</taxon>
        <taxon>Alveolata</taxon>
        <taxon>Dinophyceae</taxon>
        <taxon>Prorocentrales</taxon>
        <taxon>Prorocentraceae</taxon>
        <taxon>Prorocentrum</taxon>
    </lineage>
</organism>
<dbReference type="Proteomes" id="UP001189429">
    <property type="component" value="Unassembled WGS sequence"/>
</dbReference>
<dbReference type="EMBL" id="CAUYUJ010019135">
    <property type="protein sequence ID" value="CAK0888816.1"/>
    <property type="molecule type" value="Genomic_DNA"/>
</dbReference>
<keyword evidence="3" id="KW-1185">Reference proteome</keyword>
<feature type="non-terminal residue" evidence="2">
    <location>
        <position position="132"/>
    </location>
</feature>
<feature type="region of interest" description="Disordered" evidence="1">
    <location>
        <begin position="105"/>
        <end position="132"/>
    </location>
</feature>
<evidence type="ECO:0000256" key="1">
    <source>
        <dbReference type="SAM" id="MobiDB-lite"/>
    </source>
</evidence>
<evidence type="ECO:0000313" key="2">
    <source>
        <dbReference type="EMBL" id="CAK0888816.1"/>
    </source>
</evidence>
<evidence type="ECO:0000313" key="3">
    <source>
        <dbReference type="Proteomes" id="UP001189429"/>
    </source>
</evidence>
<feature type="region of interest" description="Disordered" evidence="1">
    <location>
        <begin position="57"/>
        <end position="84"/>
    </location>
</feature>
<gene>
    <name evidence="2" type="ORF">PCOR1329_LOCUS69531</name>
</gene>
<name>A0ABN9WRT0_9DINO</name>
<sequence length="132" mass="13934">MYPEDSKTQRLIGDTCWGTLGTFINAMSRAGECEAVRGPKGWVVRVGMDMLVAAEEEKSAREASAGPSRDAVEASGSSCSPAVPAPEEQASCLLAMGDVPAVAVPKSRRERMQSSWASSLHLRDARAPGPAE</sequence>
<proteinExistence type="predicted"/>
<accession>A0ABN9WRT0</accession>